<proteinExistence type="predicted"/>
<dbReference type="AlphaFoldDB" id="A0A251X2X9"/>
<evidence type="ECO:0000256" key="1">
    <source>
        <dbReference type="SAM" id="MobiDB-lite"/>
    </source>
</evidence>
<feature type="compositionally biased region" description="Low complexity" evidence="1">
    <location>
        <begin position="38"/>
        <end position="54"/>
    </location>
</feature>
<dbReference type="PROSITE" id="PS51782">
    <property type="entry name" value="LYSM"/>
    <property type="match status" value="1"/>
</dbReference>
<dbReference type="Gene3D" id="3.10.350.10">
    <property type="entry name" value="LysM domain"/>
    <property type="match status" value="1"/>
</dbReference>
<sequence>MAGLAVLGVLIANPPAPTEDVVTEDAVTEVAEVEQAEEAAVQQSEPEPETVAPEETQRPAPQFDTVRIEPDGTAVIAGRFEGGGEVAILLDGDVIETVTAGPDGAFAGFFTLPDAADTRILTLLGAPDGDAVSAAETVIVSPTVTPSDDDTDVAMAEETDAPTEAETVIAQVEVDEQPAEMAAIEQTDTVQIDVVEQEQPEQATDLAAQITDDAAETVVETAEAVVDMVASAMDESDEPVVVETTPAPEVEVAEEAAEPQQPQILMANEDGIRVIQPADTAPEVMSVVSLDTISYDPAGDVALAGRATFPGSVQIYLDNSPVKSTPIAPTGDWSITLPNIETGVYTLRVDEIAEDGTVRSRIETPFKREEPEIVAESMETEVTEETRITSRTVQPGNTLWAIARETYGDGFLYVYVFDANRDDIRDPDLIYPGQVFVLPEIDG</sequence>
<dbReference type="InterPro" id="IPR018392">
    <property type="entry name" value="LysM"/>
</dbReference>
<comment type="caution">
    <text evidence="3">The sequence shown here is derived from an EMBL/GenBank/DDBJ whole genome shotgun (WGS) entry which is preliminary data.</text>
</comment>
<feature type="domain" description="LysM" evidence="2">
    <location>
        <begin position="389"/>
        <end position="438"/>
    </location>
</feature>
<dbReference type="InterPro" id="IPR052196">
    <property type="entry name" value="Bact_Kbp"/>
</dbReference>
<gene>
    <name evidence="3" type="ORF">BVC71_03905</name>
</gene>
<reference evidence="3 4" key="1">
    <citation type="submission" date="2016-12" db="EMBL/GenBank/DDBJ databases">
        <title>The draft genome sequence of HSLHS2.</title>
        <authorList>
            <person name="Hu D."/>
            <person name="Wang L."/>
            <person name="Shao Z."/>
        </authorList>
    </citation>
    <scope>NUCLEOTIDE SEQUENCE [LARGE SCALE GENOMIC DNA]</scope>
    <source>
        <strain evidence="3">MCCC 1A06712</strain>
    </source>
</reference>
<dbReference type="InterPro" id="IPR036779">
    <property type="entry name" value="LysM_dom_sf"/>
</dbReference>
<name>A0A251X2X9_9RHOB</name>
<dbReference type="SMART" id="SM00257">
    <property type="entry name" value="LysM"/>
    <property type="match status" value="1"/>
</dbReference>
<dbReference type="Pfam" id="PF01476">
    <property type="entry name" value="LysM"/>
    <property type="match status" value="1"/>
</dbReference>
<organism evidence="3 4">
    <name type="scientific">Marivivens niveibacter</name>
    <dbReference type="NCBI Taxonomy" id="1930667"/>
    <lineage>
        <taxon>Bacteria</taxon>
        <taxon>Pseudomonadati</taxon>
        <taxon>Pseudomonadota</taxon>
        <taxon>Alphaproteobacteria</taxon>
        <taxon>Rhodobacterales</taxon>
        <taxon>Paracoccaceae</taxon>
        <taxon>Marivivens group</taxon>
        <taxon>Marivivens</taxon>
    </lineage>
</organism>
<feature type="region of interest" description="Disordered" evidence="1">
    <location>
        <begin position="31"/>
        <end position="62"/>
    </location>
</feature>
<evidence type="ECO:0000313" key="3">
    <source>
        <dbReference type="EMBL" id="OUD11037.1"/>
    </source>
</evidence>
<dbReference type="EMBL" id="MSPP01000001">
    <property type="protein sequence ID" value="OUD11037.1"/>
    <property type="molecule type" value="Genomic_DNA"/>
</dbReference>
<keyword evidence="4" id="KW-1185">Reference proteome</keyword>
<evidence type="ECO:0000313" key="4">
    <source>
        <dbReference type="Proteomes" id="UP000194664"/>
    </source>
</evidence>
<protein>
    <recommendedName>
        <fullName evidence="2">LysM domain-containing protein</fullName>
    </recommendedName>
</protein>
<evidence type="ECO:0000259" key="2">
    <source>
        <dbReference type="PROSITE" id="PS51782"/>
    </source>
</evidence>
<dbReference type="Proteomes" id="UP000194664">
    <property type="component" value="Unassembled WGS sequence"/>
</dbReference>
<dbReference type="PANTHER" id="PTHR34700:SF4">
    <property type="entry name" value="PHAGE-LIKE ELEMENT PBSX PROTEIN XKDP"/>
    <property type="match status" value="1"/>
</dbReference>
<dbReference type="CDD" id="cd00118">
    <property type="entry name" value="LysM"/>
    <property type="match status" value="1"/>
</dbReference>
<dbReference type="PANTHER" id="PTHR34700">
    <property type="entry name" value="POTASSIUM BINDING PROTEIN KBP"/>
    <property type="match status" value="1"/>
</dbReference>
<accession>A0A251X2X9</accession>